<gene>
    <name evidence="1" type="ORF">CO058_03545</name>
</gene>
<evidence type="ECO:0000313" key="2">
    <source>
        <dbReference type="Proteomes" id="UP000229756"/>
    </source>
</evidence>
<proteinExistence type="predicted"/>
<protein>
    <submittedName>
        <fullName evidence="1">Uncharacterized protein</fullName>
    </submittedName>
</protein>
<comment type="caution">
    <text evidence="1">The sequence shown here is derived from an EMBL/GenBank/DDBJ whole genome shotgun (WGS) entry which is preliminary data.</text>
</comment>
<accession>A0A2M8EL01</accession>
<evidence type="ECO:0000313" key="1">
    <source>
        <dbReference type="EMBL" id="PJC23377.1"/>
    </source>
</evidence>
<reference evidence="2" key="1">
    <citation type="submission" date="2017-09" db="EMBL/GenBank/DDBJ databases">
        <title>Depth-based differentiation of microbial function through sediment-hosted aquifers and enrichment of novel symbionts in the deep terrestrial subsurface.</title>
        <authorList>
            <person name="Probst A.J."/>
            <person name="Ladd B."/>
            <person name="Jarett J.K."/>
            <person name="Geller-Mcgrath D.E."/>
            <person name="Sieber C.M.K."/>
            <person name="Emerson J.B."/>
            <person name="Anantharaman K."/>
            <person name="Thomas B.C."/>
            <person name="Malmstrom R."/>
            <person name="Stieglmeier M."/>
            <person name="Klingl A."/>
            <person name="Woyke T."/>
            <person name="Ryan C.M."/>
            <person name="Banfield J.F."/>
        </authorList>
    </citation>
    <scope>NUCLEOTIDE SEQUENCE [LARGE SCALE GENOMIC DNA]</scope>
</reference>
<dbReference type="Proteomes" id="UP000229756">
    <property type="component" value="Unassembled WGS sequence"/>
</dbReference>
<name>A0A2M8EL01_UNCKA</name>
<organism evidence="1 2">
    <name type="scientific">candidate division WWE3 bacterium CG_4_9_14_0_2_um_filter_35_11</name>
    <dbReference type="NCBI Taxonomy" id="1975077"/>
    <lineage>
        <taxon>Bacteria</taxon>
        <taxon>Katanobacteria</taxon>
    </lineage>
</organism>
<dbReference type="AlphaFoldDB" id="A0A2M8EL01"/>
<dbReference type="EMBL" id="PFSJ01000026">
    <property type="protein sequence ID" value="PJC23377.1"/>
    <property type="molecule type" value="Genomic_DNA"/>
</dbReference>
<sequence length="90" mass="10814">MINSDIQKAREIVKNKPYLMWSTQNYNTLSPESILECVISYGNWDDFINLTKIFGMKKNSKLFELLKNKKRSNLRPRTNDYFSRYFKKHA</sequence>